<reference evidence="1 2" key="1">
    <citation type="submission" date="2021-01" db="EMBL/GenBank/DDBJ databases">
        <title>Whole genome shotgun sequence of Plantactinospora endophytica NBRC 110450.</title>
        <authorList>
            <person name="Komaki H."/>
            <person name="Tamura T."/>
        </authorList>
    </citation>
    <scope>NUCLEOTIDE SEQUENCE [LARGE SCALE GENOMIC DNA]</scope>
    <source>
        <strain evidence="1 2">NBRC 110450</strain>
    </source>
</reference>
<organism evidence="1 2">
    <name type="scientific">Plantactinospora endophytica</name>
    <dbReference type="NCBI Taxonomy" id="673535"/>
    <lineage>
        <taxon>Bacteria</taxon>
        <taxon>Bacillati</taxon>
        <taxon>Actinomycetota</taxon>
        <taxon>Actinomycetes</taxon>
        <taxon>Micromonosporales</taxon>
        <taxon>Micromonosporaceae</taxon>
        <taxon>Plantactinospora</taxon>
    </lineage>
</organism>
<sequence>MREPPRPGMVLYVGAAASVQFGGGRAMLFRVTRVCQLPTYHGWCWLTGYSLDEHGDAVQRREIFVQLAGLRPVPPRR</sequence>
<evidence type="ECO:0000313" key="2">
    <source>
        <dbReference type="Proteomes" id="UP000646749"/>
    </source>
</evidence>
<keyword evidence="2" id="KW-1185">Reference proteome</keyword>
<evidence type="ECO:0000313" key="1">
    <source>
        <dbReference type="EMBL" id="GIG85977.1"/>
    </source>
</evidence>
<dbReference type="RefSeq" id="WP_203864599.1">
    <property type="nucleotide sequence ID" value="NZ_BONW01000002.1"/>
</dbReference>
<accession>A0ABQ4DU55</accession>
<proteinExistence type="predicted"/>
<name>A0ABQ4DU55_9ACTN</name>
<gene>
    <name evidence="1" type="ORF">Pen02_09130</name>
</gene>
<protein>
    <submittedName>
        <fullName evidence="1">Uncharacterized protein</fullName>
    </submittedName>
</protein>
<comment type="caution">
    <text evidence="1">The sequence shown here is derived from an EMBL/GenBank/DDBJ whole genome shotgun (WGS) entry which is preliminary data.</text>
</comment>
<dbReference type="EMBL" id="BONW01000002">
    <property type="protein sequence ID" value="GIG85977.1"/>
    <property type="molecule type" value="Genomic_DNA"/>
</dbReference>
<dbReference type="Proteomes" id="UP000646749">
    <property type="component" value="Unassembled WGS sequence"/>
</dbReference>